<dbReference type="HOGENOM" id="CLU_366499_0_0_1"/>
<proteinExistence type="predicted"/>
<dbReference type="EMBL" id="ABJB011044595">
    <property type="status" value="NOT_ANNOTATED_CDS"/>
    <property type="molecule type" value="Genomic_DNA"/>
</dbReference>
<dbReference type="VEuPathDB" id="VectorBase:ISCP_027119"/>
<reference evidence="5" key="2">
    <citation type="submission" date="2020-05" db="UniProtKB">
        <authorList>
            <consortium name="EnsemblMetazoa"/>
        </authorList>
    </citation>
    <scope>IDENTIFICATION</scope>
    <source>
        <strain evidence="5">wikel</strain>
    </source>
</reference>
<dbReference type="VEuPathDB" id="VectorBase:ISCW004368"/>
<protein>
    <recommendedName>
        <fullName evidence="3">Nose resistant-to-fluoxetine protein N-terminal domain-containing protein</fullName>
    </recommendedName>
</protein>
<dbReference type="PaxDb" id="6945-B7PJ15"/>
<keyword evidence="1" id="KW-0472">Membrane</keyword>
<organism>
    <name type="scientific">Ixodes scapularis</name>
    <name type="common">Black-legged tick</name>
    <name type="synonym">Deer tick</name>
    <dbReference type="NCBI Taxonomy" id="6945"/>
    <lineage>
        <taxon>Eukaryota</taxon>
        <taxon>Metazoa</taxon>
        <taxon>Ecdysozoa</taxon>
        <taxon>Arthropoda</taxon>
        <taxon>Chelicerata</taxon>
        <taxon>Arachnida</taxon>
        <taxon>Acari</taxon>
        <taxon>Parasitiformes</taxon>
        <taxon>Ixodida</taxon>
        <taxon>Ixodoidea</taxon>
        <taxon>Ixodidae</taxon>
        <taxon>Ixodinae</taxon>
        <taxon>Ixodes</taxon>
    </lineage>
</organism>
<dbReference type="VEuPathDB" id="VectorBase:ISCI004368"/>
<evidence type="ECO:0000256" key="2">
    <source>
        <dbReference type="SAM" id="SignalP"/>
    </source>
</evidence>
<gene>
    <name evidence="4" type="ORF">IscW_ISCW004368</name>
</gene>
<dbReference type="VEuPathDB" id="VectorBase:ISCP_030708"/>
<feature type="signal peptide" evidence="2">
    <location>
        <begin position="1"/>
        <end position="19"/>
    </location>
</feature>
<feature type="transmembrane region" description="Helical" evidence="1">
    <location>
        <begin position="684"/>
        <end position="703"/>
    </location>
</feature>
<dbReference type="Pfam" id="PF01757">
    <property type="entry name" value="Acyl_transf_3"/>
    <property type="match status" value="1"/>
</dbReference>
<dbReference type="InterPro" id="IPR052728">
    <property type="entry name" value="O2_lipid_transport_reg"/>
</dbReference>
<keyword evidence="1" id="KW-1133">Transmembrane helix</keyword>
<feature type="transmembrane region" description="Helical" evidence="1">
    <location>
        <begin position="272"/>
        <end position="293"/>
    </location>
</feature>
<dbReference type="Pfam" id="PF20146">
    <property type="entry name" value="NRF"/>
    <property type="match status" value="1"/>
</dbReference>
<feature type="transmembrane region" description="Helical" evidence="1">
    <location>
        <begin position="237"/>
        <end position="257"/>
    </location>
</feature>
<dbReference type="EMBL" id="ABJB010004546">
    <property type="status" value="NOT_ANNOTATED_CDS"/>
    <property type="molecule type" value="Genomic_DNA"/>
</dbReference>
<dbReference type="InterPro" id="IPR006621">
    <property type="entry name" value="Nose-resist-to-fluoxetine_N"/>
</dbReference>
<feature type="domain" description="Nose resistant-to-fluoxetine protein N-terminal" evidence="3">
    <location>
        <begin position="391"/>
        <end position="544"/>
    </location>
</feature>
<feature type="transmembrane region" description="Helical" evidence="1">
    <location>
        <begin position="204"/>
        <end position="225"/>
    </location>
</feature>
<dbReference type="EMBL" id="ABJB010956844">
    <property type="status" value="NOT_ANNOTATED_CDS"/>
    <property type="molecule type" value="Genomic_DNA"/>
</dbReference>
<feature type="transmembrane region" description="Helical" evidence="1">
    <location>
        <begin position="737"/>
        <end position="759"/>
    </location>
</feature>
<keyword evidence="2" id="KW-0732">Signal</keyword>
<dbReference type="InterPro" id="IPR002656">
    <property type="entry name" value="Acyl_transf_3_dom"/>
</dbReference>
<dbReference type="SMART" id="SM00703">
    <property type="entry name" value="NRF"/>
    <property type="match status" value="1"/>
</dbReference>
<evidence type="ECO:0000313" key="6">
    <source>
        <dbReference type="Proteomes" id="UP000001555"/>
    </source>
</evidence>
<dbReference type="InParanoid" id="B7PJ15"/>
<dbReference type="OrthoDB" id="6489350at2759"/>
<dbReference type="EMBL" id="ABJB010157385">
    <property type="status" value="NOT_ANNOTATED_CDS"/>
    <property type="molecule type" value="Genomic_DNA"/>
</dbReference>
<evidence type="ECO:0000259" key="3">
    <source>
        <dbReference type="SMART" id="SM00703"/>
    </source>
</evidence>
<keyword evidence="1" id="KW-0812">Transmembrane</keyword>
<name>B7PJ15_IXOSC</name>
<feature type="transmembrane region" description="Helical" evidence="1">
    <location>
        <begin position="555"/>
        <end position="574"/>
    </location>
</feature>
<feature type="transmembrane region" description="Helical" evidence="1">
    <location>
        <begin position="59"/>
        <end position="81"/>
    </location>
</feature>
<evidence type="ECO:0000313" key="5">
    <source>
        <dbReference type="EnsemblMetazoa" id="ISCW004368-PA"/>
    </source>
</evidence>
<reference evidence="4 6" key="1">
    <citation type="submission" date="2008-03" db="EMBL/GenBank/DDBJ databases">
        <title>Annotation of Ixodes scapularis.</title>
        <authorList>
            <consortium name="Ixodes scapularis Genome Project Consortium"/>
            <person name="Caler E."/>
            <person name="Hannick L.I."/>
            <person name="Bidwell S."/>
            <person name="Joardar V."/>
            <person name="Thiagarajan M."/>
            <person name="Amedeo P."/>
            <person name="Galinsky K.J."/>
            <person name="Schobel S."/>
            <person name="Inman J."/>
            <person name="Hostetler J."/>
            <person name="Miller J."/>
            <person name="Hammond M."/>
            <person name="Megy K."/>
            <person name="Lawson D."/>
            <person name="Kodira C."/>
            <person name="Sutton G."/>
            <person name="Meyer J."/>
            <person name="Hill C.A."/>
            <person name="Birren B."/>
            <person name="Nene V."/>
            <person name="Collins F."/>
            <person name="Alarcon-Chaidez F."/>
            <person name="Wikel S."/>
            <person name="Strausberg R."/>
        </authorList>
    </citation>
    <scope>NUCLEOTIDE SEQUENCE [LARGE SCALE GENOMIC DNA]</scope>
    <source>
        <strain evidence="6">Wikel</strain>
        <strain evidence="4">Wikel colony</strain>
    </source>
</reference>
<dbReference type="EMBL" id="ABJB010141043">
    <property type="status" value="NOT_ANNOTATED_CDS"/>
    <property type="molecule type" value="Genomic_DNA"/>
</dbReference>
<dbReference type="EMBL" id="DS722962">
    <property type="protein sequence ID" value="EEC06587.1"/>
    <property type="molecule type" value="Genomic_DNA"/>
</dbReference>
<dbReference type="PANTHER" id="PTHR11161">
    <property type="entry name" value="O-ACYLTRANSFERASE"/>
    <property type="match status" value="1"/>
</dbReference>
<dbReference type="PANTHER" id="PTHR11161:SF0">
    <property type="entry name" value="O-ACYLTRANSFERASE LIKE PROTEIN"/>
    <property type="match status" value="1"/>
</dbReference>
<dbReference type="AlphaFoldDB" id="B7PJ15"/>
<dbReference type="EMBL" id="ABJB010574429">
    <property type="status" value="NOT_ANNOTATED_CDS"/>
    <property type="molecule type" value="Genomic_DNA"/>
</dbReference>
<evidence type="ECO:0000313" key="4">
    <source>
        <dbReference type="EMBL" id="EEC06587.1"/>
    </source>
</evidence>
<dbReference type="EMBL" id="ABJB010659788">
    <property type="status" value="NOT_ANNOTATED_CDS"/>
    <property type="molecule type" value="Genomic_DNA"/>
</dbReference>
<dbReference type="EMBL" id="ABJB011073515">
    <property type="status" value="NOT_ANNOTATED_CDS"/>
    <property type="molecule type" value="Genomic_DNA"/>
</dbReference>
<evidence type="ECO:0000256" key="1">
    <source>
        <dbReference type="SAM" id="Phobius"/>
    </source>
</evidence>
<dbReference type="GO" id="GO:0016747">
    <property type="term" value="F:acyltransferase activity, transferring groups other than amino-acyl groups"/>
    <property type="evidence" value="ECO:0007669"/>
    <property type="project" value="InterPro"/>
</dbReference>
<sequence>MAPPLLLSLGLLFLMPVLGDGPFWTDIMGTEIELCERAWWSNLLFINNFWQSKEMCLVATWYLACNFQFFILSVFIIIPLYNWPRVGIFINLLLLLAGSVASGVITFVAKLPPGLIFYPDLDTVSNLVTYVYHKPYNHIGAFCVGIFLGYSIVKFRNVKLKPLTQVTGWCSSFAVGVAVLWAAYRWNSDLPPPPVAALYAATHRVAWCVALSWLTFACVTGHGGFLEALLSWKPFNALGNLAYMAYLIHPLVILYHSSRTRDLIYYSQYEKVYAFCGHFLTTLLISAVFYVTVEMPFTRLGSMLLKTRVFRKPSGGRGALASGRDIGTVSVGHTNGKNGTLGTAHVSAPKGREISNTSWEDQVNKSKVNIDAVANEIFPYVVEGSSELDVSVDCMTALLKTFKAFRDLKGWAVRLMDASGKLPEGLLEGRMASIGSYDECMDLVAEYKTKELYRGKYCTVMLSSGHDVQEMFNNESDAAAHLSTLLRHPKRMTKIVYRVAAASRKFRLGICVPSVCSLEDVQNVVAHTSAKSIGARTQVTRCEVKQAAHVSGLQGFLIFSLCLLVCLVLVATVLDVRSEDNAQKALPGAGFLTNCLLSFSFTRNLGRLTSPQEPEALGAAQGVQAISMAWLICGHTYFLTENTHMFSGLLRAYDSISGDILFSPFVNFTLAANTFFLTAMTPPFLLVLSLLLLVPLTSDGPFWKDYAGVEIERCSSVWWTNLFYVSNFWSAEQMCLFVTWFPSTVMQYSVVGLLLLILIKK</sequence>
<keyword evidence="6" id="KW-1185">Reference proteome</keyword>
<dbReference type="EMBL" id="ABJB010603873">
    <property type="status" value="NOT_ANNOTATED_CDS"/>
    <property type="molecule type" value="Genomic_DNA"/>
</dbReference>
<feature type="chain" id="PRO_5014568039" description="Nose resistant-to-fluoxetine protein N-terminal domain-containing protein" evidence="2">
    <location>
        <begin position="20"/>
        <end position="761"/>
    </location>
</feature>
<dbReference type="Proteomes" id="UP000001555">
    <property type="component" value="Unassembled WGS sequence"/>
</dbReference>
<feature type="transmembrane region" description="Helical" evidence="1">
    <location>
        <begin position="135"/>
        <end position="153"/>
    </location>
</feature>
<feature type="transmembrane region" description="Helical" evidence="1">
    <location>
        <begin position="88"/>
        <end position="109"/>
    </location>
</feature>
<accession>B7PJ15</accession>
<dbReference type="EMBL" id="ABJB010662287">
    <property type="status" value="NOT_ANNOTATED_CDS"/>
    <property type="molecule type" value="Genomic_DNA"/>
</dbReference>
<dbReference type="EnsemblMetazoa" id="ISCW004368-RA">
    <property type="protein sequence ID" value="ISCW004368-PA"/>
    <property type="gene ID" value="ISCW004368"/>
</dbReference>